<dbReference type="Proteomes" id="UP000594262">
    <property type="component" value="Unplaced"/>
</dbReference>
<accession>A0A7M5X8Z5</accession>
<evidence type="ECO:0000256" key="2">
    <source>
        <dbReference type="SAM" id="Phobius"/>
    </source>
</evidence>
<dbReference type="AlphaFoldDB" id="A0A7M5X8Z5"/>
<name>A0A7M5X8Z5_9CNID</name>
<organism evidence="3 4">
    <name type="scientific">Clytia hemisphaerica</name>
    <dbReference type="NCBI Taxonomy" id="252671"/>
    <lineage>
        <taxon>Eukaryota</taxon>
        <taxon>Metazoa</taxon>
        <taxon>Cnidaria</taxon>
        <taxon>Hydrozoa</taxon>
        <taxon>Hydroidolina</taxon>
        <taxon>Leptothecata</taxon>
        <taxon>Obeliida</taxon>
        <taxon>Clytiidae</taxon>
        <taxon>Clytia</taxon>
    </lineage>
</organism>
<protein>
    <submittedName>
        <fullName evidence="3">Uncharacterized protein</fullName>
    </submittedName>
</protein>
<feature type="region of interest" description="Disordered" evidence="1">
    <location>
        <begin position="100"/>
        <end position="121"/>
    </location>
</feature>
<reference evidence="3" key="1">
    <citation type="submission" date="2021-01" db="UniProtKB">
        <authorList>
            <consortium name="EnsemblMetazoa"/>
        </authorList>
    </citation>
    <scope>IDENTIFICATION</scope>
</reference>
<keyword evidence="2" id="KW-0472">Membrane</keyword>
<sequence length="121" mass="13329">MTNSNYCGCACLCGLIFFVLTGGLCLGFSNRTYSRKAMEYDEDGKVIIPQDWIEETKALKLSGIVLLTIGLLLVSIDLCLWCNGKCKGDDIEATEIEQPLAGEINTRDEDPPPSYADVMRL</sequence>
<keyword evidence="2" id="KW-1133">Transmembrane helix</keyword>
<evidence type="ECO:0000313" key="3">
    <source>
        <dbReference type="EnsemblMetazoa" id="CLYHEMP019563.1"/>
    </source>
</evidence>
<dbReference type="EnsemblMetazoa" id="CLYHEMT019563.1">
    <property type="protein sequence ID" value="CLYHEMP019563.1"/>
    <property type="gene ID" value="CLYHEMG019563"/>
</dbReference>
<keyword evidence="4" id="KW-1185">Reference proteome</keyword>
<proteinExistence type="predicted"/>
<keyword evidence="2" id="KW-0812">Transmembrane</keyword>
<evidence type="ECO:0000256" key="1">
    <source>
        <dbReference type="SAM" id="MobiDB-lite"/>
    </source>
</evidence>
<feature type="transmembrane region" description="Helical" evidence="2">
    <location>
        <begin position="61"/>
        <end position="81"/>
    </location>
</feature>
<evidence type="ECO:0000313" key="4">
    <source>
        <dbReference type="Proteomes" id="UP000594262"/>
    </source>
</evidence>